<dbReference type="SUPFAM" id="SSF48179">
    <property type="entry name" value="6-phosphogluconate dehydrogenase C-terminal domain-like"/>
    <property type="match status" value="1"/>
</dbReference>
<name>A0ABP8IIV2_9BACT</name>
<dbReference type="InterPro" id="IPR008927">
    <property type="entry name" value="6-PGluconate_DH-like_C_sf"/>
</dbReference>
<proteinExistence type="predicted"/>
<evidence type="ECO:0000313" key="3">
    <source>
        <dbReference type="EMBL" id="GAA4359799.1"/>
    </source>
</evidence>
<sequence length="264" mass="27231">MTVKAFLPLRVALLGSGRVASQLGPALVAAGHCVPFVWSRSEASAKAAAAATPGALPLSGPVTGMPAADVYLLAVPDAAVATLLGTFPWPAGALVAHMAGALPLAVFAQQPLVRGGVFYPLQTFSPGRAIHWPSVPLCLEAADEAGLATLQALAGSLSEHLYFLSSEQRLRLHVAAVFANNFTNHLLGIADALLHEAGLPPALLAPLVRETVDKALANPPFAVQTGPAVRRDAPTLQAHESVLAGHPAWQALYAQLTASIQAQL</sequence>
<evidence type="ECO:0000259" key="2">
    <source>
        <dbReference type="Pfam" id="PF10728"/>
    </source>
</evidence>
<dbReference type="InterPro" id="IPR019665">
    <property type="entry name" value="OxRdtase/DH_put_Rossmann_dom"/>
</dbReference>
<dbReference type="InterPro" id="IPR037108">
    <property type="entry name" value="TM1727-like_C_sf"/>
</dbReference>
<evidence type="ECO:0000313" key="4">
    <source>
        <dbReference type="Proteomes" id="UP001501153"/>
    </source>
</evidence>
<dbReference type="SUPFAM" id="SSF51735">
    <property type="entry name" value="NAD(P)-binding Rossmann-fold domains"/>
    <property type="match status" value="1"/>
</dbReference>
<dbReference type="Pfam" id="PF10727">
    <property type="entry name" value="Rossmann-like"/>
    <property type="match status" value="1"/>
</dbReference>
<reference evidence="4" key="1">
    <citation type="journal article" date="2019" name="Int. J. Syst. Evol. Microbiol.">
        <title>The Global Catalogue of Microorganisms (GCM) 10K type strain sequencing project: providing services to taxonomists for standard genome sequencing and annotation.</title>
        <authorList>
            <consortium name="The Broad Institute Genomics Platform"/>
            <consortium name="The Broad Institute Genome Sequencing Center for Infectious Disease"/>
            <person name="Wu L."/>
            <person name="Ma J."/>
        </authorList>
    </citation>
    <scope>NUCLEOTIDE SEQUENCE [LARGE SCALE GENOMIC DNA]</scope>
    <source>
        <strain evidence="4">JCM 17923</strain>
    </source>
</reference>
<dbReference type="Proteomes" id="UP001501153">
    <property type="component" value="Unassembled WGS sequence"/>
</dbReference>
<dbReference type="InterPro" id="IPR018931">
    <property type="entry name" value="DUF2520"/>
</dbReference>
<dbReference type="PANTHER" id="PTHR40459:SF1">
    <property type="entry name" value="CONSERVED HYPOTHETICAL ALANINE AND LEUCINE RICH PROTEIN"/>
    <property type="match status" value="1"/>
</dbReference>
<dbReference type="Gene3D" id="1.10.1040.20">
    <property type="entry name" value="ProC-like, C-terminal domain"/>
    <property type="match status" value="1"/>
</dbReference>
<dbReference type="PANTHER" id="PTHR40459">
    <property type="entry name" value="CONSERVED HYPOTHETICAL ALANINE AND LEUCINE RICH PROTEIN"/>
    <property type="match status" value="1"/>
</dbReference>
<dbReference type="Gene3D" id="3.40.50.720">
    <property type="entry name" value="NAD(P)-binding Rossmann-like Domain"/>
    <property type="match status" value="1"/>
</dbReference>
<dbReference type="Pfam" id="PF10728">
    <property type="entry name" value="DUF2520"/>
    <property type="match status" value="1"/>
</dbReference>
<feature type="domain" description="Putative oxidoreductase/dehydrogenase Rossmann-like" evidence="1">
    <location>
        <begin position="9"/>
        <end position="117"/>
    </location>
</feature>
<feature type="domain" description="DUF2520" evidence="2">
    <location>
        <begin position="135"/>
        <end position="259"/>
    </location>
</feature>
<dbReference type="RefSeq" id="WP_345236564.1">
    <property type="nucleotide sequence ID" value="NZ_BAABGZ010000029.1"/>
</dbReference>
<protein>
    <submittedName>
        <fullName evidence="3">F420-dependent NADP oxidoreductase</fullName>
    </submittedName>
</protein>
<comment type="caution">
    <text evidence="3">The sequence shown here is derived from an EMBL/GenBank/DDBJ whole genome shotgun (WGS) entry which is preliminary data.</text>
</comment>
<gene>
    <name evidence="3" type="ORF">GCM10023185_26730</name>
</gene>
<keyword evidence="4" id="KW-1185">Reference proteome</keyword>
<dbReference type="InterPro" id="IPR036291">
    <property type="entry name" value="NAD(P)-bd_dom_sf"/>
</dbReference>
<organism evidence="3 4">
    <name type="scientific">Hymenobacter saemangeumensis</name>
    <dbReference type="NCBI Taxonomy" id="1084522"/>
    <lineage>
        <taxon>Bacteria</taxon>
        <taxon>Pseudomonadati</taxon>
        <taxon>Bacteroidota</taxon>
        <taxon>Cytophagia</taxon>
        <taxon>Cytophagales</taxon>
        <taxon>Hymenobacteraceae</taxon>
        <taxon>Hymenobacter</taxon>
    </lineage>
</organism>
<evidence type="ECO:0000259" key="1">
    <source>
        <dbReference type="Pfam" id="PF10727"/>
    </source>
</evidence>
<accession>A0ABP8IIV2</accession>
<dbReference type="EMBL" id="BAABGZ010000029">
    <property type="protein sequence ID" value="GAA4359799.1"/>
    <property type="molecule type" value="Genomic_DNA"/>
</dbReference>